<organism evidence="4">
    <name type="scientific">Triticum urartu</name>
    <name type="common">Red wild einkorn</name>
    <name type="synonym">Crithodium urartu</name>
    <dbReference type="NCBI Taxonomy" id="4572"/>
    <lineage>
        <taxon>Eukaryota</taxon>
        <taxon>Viridiplantae</taxon>
        <taxon>Streptophyta</taxon>
        <taxon>Embryophyta</taxon>
        <taxon>Tracheophyta</taxon>
        <taxon>Spermatophyta</taxon>
        <taxon>Magnoliopsida</taxon>
        <taxon>Liliopsida</taxon>
        <taxon>Poales</taxon>
        <taxon>Poaceae</taxon>
        <taxon>BOP clade</taxon>
        <taxon>Pooideae</taxon>
        <taxon>Triticodae</taxon>
        <taxon>Triticeae</taxon>
        <taxon>Triticinae</taxon>
        <taxon>Triticum</taxon>
    </lineage>
</organism>
<dbReference type="InterPro" id="IPR056423">
    <property type="entry name" value="BACK_BPM_SPOP"/>
</dbReference>
<reference evidence="4" key="1">
    <citation type="journal article" date="2013" name="Nature">
        <title>Draft genome of the wheat A-genome progenitor Triticum urartu.</title>
        <authorList>
            <person name="Ling H.Q."/>
            <person name="Zhao S."/>
            <person name="Liu D."/>
            <person name="Wang J."/>
            <person name="Sun H."/>
            <person name="Zhang C."/>
            <person name="Fan H."/>
            <person name="Li D."/>
            <person name="Dong L."/>
            <person name="Tao Y."/>
            <person name="Gao C."/>
            <person name="Wu H."/>
            <person name="Li Y."/>
            <person name="Cui Y."/>
            <person name="Guo X."/>
            <person name="Zheng S."/>
            <person name="Wang B."/>
            <person name="Yu K."/>
            <person name="Liang Q."/>
            <person name="Yang W."/>
            <person name="Lou X."/>
            <person name="Chen J."/>
            <person name="Feng M."/>
            <person name="Jian J."/>
            <person name="Zhang X."/>
            <person name="Luo G."/>
            <person name="Jiang Y."/>
            <person name="Liu J."/>
            <person name="Wang Z."/>
            <person name="Sha Y."/>
            <person name="Zhang B."/>
            <person name="Wu H."/>
            <person name="Tang D."/>
            <person name="Shen Q."/>
            <person name="Xue P."/>
            <person name="Zou S."/>
            <person name="Wang X."/>
            <person name="Liu X."/>
            <person name="Wang F."/>
            <person name="Yang Y."/>
            <person name="An X."/>
            <person name="Dong Z."/>
            <person name="Zhang K."/>
            <person name="Zhang X."/>
            <person name="Luo M.C."/>
            <person name="Dvorak J."/>
            <person name="Tong Y."/>
            <person name="Wang J."/>
            <person name="Yang H."/>
            <person name="Li Z."/>
            <person name="Wang D."/>
            <person name="Zhang A."/>
            <person name="Wang J."/>
        </authorList>
    </citation>
    <scope>NUCLEOTIDE SEQUENCE</scope>
</reference>
<dbReference type="Gene3D" id="1.25.40.420">
    <property type="match status" value="1"/>
</dbReference>
<gene>
    <name evidence="4" type="ORF">TRIUR3_11312</name>
</gene>
<comment type="similarity">
    <text evidence="1">Belongs to the Tdpoz family.</text>
</comment>
<dbReference type="AlphaFoldDB" id="M7YG31"/>
<sequence>MSVCSGFTGSSPGSVFGWTRRRERGERWEPSLMTRTPPRVQRQSGVSFGSGLTGRRAGEPEESEPEPDDDDVPGSIRRGVQELPPRCTALELSWEKSSFLDMETDKQFMQEQQRAVERKFAKASSLMALALAEQHNYPQLMVKCVEFIVSTPAILDAVLATDGYKHLVASCPMVLPELLKSARGISRTNPERCQEIPERQIP</sequence>
<protein>
    <recommendedName>
        <fullName evidence="3">BPM/SPOP BACK domain-containing protein</fullName>
    </recommendedName>
</protein>
<feature type="domain" description="BPM/SPOP BACK" evidence="3">
    <location>
        <begin position="128"/>
        <end position="179"/>
    </location>
</feature>
<evidence type="ECO:0000313" key="4">
    <source>
        <dbReference type="EMBL" id="EMS49323.1"/>
    </source>
</evidence>
<dbReference type="EMBL" id="KD244499">
    <property type="protein sequence ID" value="EMS49323.1"/>
    <property type="molecule type" value="Genomic_DNA"/>
</dbReference>
<evidence type="ECO:0000256" key="2">
    <source>
        <dbReference type="SAM" id="MobiDB-lite"/>
    </source>
</evidence>
<dbReference type="OMA" id="RTNPERC"/>
<name>M7YG31_TRIUA</name>
<evidence type="ECO:0000256" key="1">
    <source>
        <dbReference type="ARBA" id="ARBA00010846"/>
    </source>
</evidence>
<accession>M7YG31</accession>
<feature type="compositionally biased region" description="Polar residues" evidence="2">
    <location>
        <begin position="1"/>
        <end position="13"/>
    </location>
</feature>
<evidence type="ECO:0000259" key="3">
    <source>
        <dbReference type="Pfam" id="PF24570"/>
    </source>
</evidence>
<feature type="compositionally biased region" description="Acidic residues" evidence="2">
    <location>
        <begin position="60"/>
        <end position="72"/>
    </location>
</feature>
<feature type="region of interest" description="Disordered" evidence="2">
    <location>
        <begin position="1"/>
        <end position="80"/>
    </location>
</feature>
<dbReference type="eggNOG" id="KOG1987">
    <property type="taxonomic scope" value="Eukaryota"/>
</dbReference>
<dbReference type="Pfam" id="PF24570">
    <property type="entry name" value="BACK_BPM_SPOP"/>
    <property type="match status" value="1"/>
</dbReference>
<proteinExistence type="inferred from homology"/>
<dbReference type="STRING" id="4572.M7YG31"/>